<dbReference type="OrthoDB" id="3057168at2759"/>
<accession>S8G5F8</accession>
<gene>
    <name evidence="2" type="ORF">FOMPIDRAFT_1155229</name>
</gene>
<organism evidence="2 3">
    <name type="scientific">Fomitopsis schrenkii</name>
    <name type="common">Brown rot fungus</name>
    <dbReference type="NCBI Taxonomy" id="2126942"/>
    <lineage>
        <taxon>Eukaryota</taxon>
        <taxon>Fungi</taxon>
        <taxon>Dikarya</taxon>
        <taxon>Basidiomycota</taxon>
        <taxon>Agaricomycotina</taxon>
        <taxon>Agaricomycetes</taxon>
        <taxon>Polyporales</taxon>
        <taxon>Fomitopsis</taxon>
    </lineage>
</organism>
<dbReference type="AlphaFoldDB" id="S8G5F8"/>
<dbReference type="InterPro" id="IPR018712">
    <property type="entry name" value="Tle1-like_cat"/>
</dbReference>
<keyword evidence="3" id="KW-1185">Reference proteome</keyword>
<feature type="domain" description="T6SS Phospholipase effector Tle1-like catalytic" evidence="1">
    <location>
        <begin position="2"/>
        <end position="268"/>
    </location>
</feature>
<reference evidence="2 3" key="1">
    <citation type="journal article" date="2012" name="Science">
        <title>The Paleozoic origin of enzymatic lignin decomposition reconstructed from 31 fungal genomes.</title>
        <authorList>
            <person name="Floudas D."/>
            <person name="Binder M."/>
            <person name="Riley R."/>
            <person name="Barry K."/>
            <person name="Blanchette R.A."/>
            <person name="Henrissat B."/>
            <person name="Martinez A.T."/>
            <person name="Otillar R."/>
            <person name="Spatafora J.W."/>
            <person name="Yadav J.S."/>
            <person name="Aerts A."/>
            <person name="Benoit I."/>
            <person name="Boyd A."/>
            <person name="Carlson A."/>
            <person name="Copeland A."/>
            <person name="Coutinho P.M."/>
            <person name="de Vries R.P."/>
            <person name="Ferreira P."/>
            <person name="Findley K."/>
            <person name="Foster B."/>
            <person name="Gaskell J."/>
            <person name="Glotzer D."/>
            <person name="Gorecki P."/>
            <person name="Heitman J."/>
            <person name="Hesse C."/>
            <person name="Hori C."/>
            <person name="Igarashi K."/>
            <person name="Jurgens J.A."/>
            <person name="Kallen N."/>
            <person name="Kersten P."/>
            <person name="Kohler A."/>
            <person name="Kuees U."/>
            <person name="Kumar T.K.A."/>
            <person name="Kuo A."/>
            <person name="LaButti K."/>
            <person name="Larrondo L.F."/>
            <person name="Lindquist E."/>
            <person name="Ling A."/>
            <person name="Lombard V."/>
            <person name="Lucas S."/>
            <person name="Lundell T."/>
            <person name="Martin R."/>
            <person name="McLaughlin D.J."/>
            <person name="Morgenstern I."/>
            <person name="Morin E."/>
            <person name="Murat C."/>
            <person name="Nagy L.G."/>
            <person name="Nolan M."/>
            <person name="Ohm R.A."/>
            <person name="Patyshakuliyeva A."/>
            <person name="Rokas A."/>
            <person name="Ruiz-Duenas F.J."/>
            <person name="Sabat G."/>
            <person name="Salamov A."/>
            <person name="Samejima M."/>
            <person name="Schmutz J."/>
            <person name="Slot J.C."/>
            <person name="St John F."/>
            <person name="Stenlid J."/>
            <person name="Sun H."/>
            <person name="Sun S."/>
            <person name="Syed K."/>
            <person name="Tsang A."/>
            <person name="Wiebenga A."/>
            <person name="Young D."/>
            <person name="Pisabarro A."/>
            <person name="Eastwood D.C."/>
            <person name="Martin F."/>
            <person name="Cullen D."/>
            <person name="Grigoriev I.V."/>
            <person name="Hibbett D.S."/>
        </authorList>
    </citation>
    <scope>NUCLEOTIDE SEQUENCE</scope>
    <source>
        <strain evidence="3">FP-58527</strain>
    </source>
</reference>
<dbReference type="SUPFAM" id="SSF53474">
    <property type="entry name" value="alpha/beta-Hydrolases"/>
    <property type="match status" value="1"/>
</dbReference>
<dbReference type="InParanoid" id="S8G5F8"/>
<dbReference type="PANTHER" id="PTHR33840">
    <property type="match status" value="1"/>
</dbReference>
<evidence type="ECO:0000313" key="3">
    <source>
        <dbReference type="Proteomes" id="UP000015241"/>
    </source>
</evidence>
<evidence type="ECO:0000313" key="2">
    <source>
        <dbReference type="EMBL" id="EPT05465.1"/>
    </source>
</evidence>
<sequence>MKRIIVLCDGTGQSASRGELAVPTNVHRFGQALLNDPQKIGTDQVVFYQSGVGTADLGLLGDLKQGAIGDGIEDNIVDGYNFVMTNYLPGDEIFIYGFSRGAYTARVLANFIARVGMFNKSFSWEFKLAWKAYNVSTDKAKYDAIQNPHKHPFVPRVYNPKIKVVGCWDTVASLGLPWHPISNPGGVSGEYAHFDGSLAPGIEHAFHALALDECRGPFTPTLWYLPEDQEVAKTIDLHQCWFPGVHTNVGGGYPDQAIADLTLAWMIDLCRPFLDFDRRYIGTLVDLNHQPWKIRSKHREANPDGFDRVYQGWARGKQYDSYKKGQTWTWRYRTPGAYDAPVDRSCEVVHASVRERWSARPENRDWRPPSLKGFEPKQSGEQWEWVKNLGRGKLLILEEEPFEKKEKGSFEWLLRYAPVQQAPEDVLKK</sequence>
<dbReference type="Proteomes" id="UP000015241">
    <property type="component" value="Unassembled WGS sequence"/>
</dbReference>
<proteinExistence type="predicted"/>
<dbReference type="STRING" id="743788.S8G5F8"/>
<dbReference type="eggNOG" id="ENOG502QSYI">
    <property type="taxonomic scope" value="Eukaryota"/>
</dbReference>
<evidence type="ECO:0000259" key="1">
    <source>
        <dbReference type="Pfam" id="PF09994"/>
    </source>
</evidence>
<dbReference type="HOGENOM" id="CLU_005049_1_2_1"/>
<name>S8G5F8_FOMSC</name>
<dbReference type="InterPro" id="IPR029058">
    <property type="entry name" value="AB_hydrolase_fold"/>
</dbReference>
<dbReference type="PANTHER" id="PTHR33840:SF1">
    <property type="entry name" value="TLE1 PHOSPHOLIPASE DOMAIN-CONTAINING PROTEIN"/>
    <property type="match status" value="1"/>
</dbReference>
<protein>
    <recommendedName>
        <fullName evidence="1">T6SS Phospholipase effector Tle1-like catalytic domain-containing protein</fullName>
    </recommendedName>
</protein>
<dbReference type="Pfam" id="PF09994">
    <property type="entry name" value="T6SS_Tle1-like_cat"/>
    <property type="match status" value="1"/>
</dbReference>
<dbReference type="EMBL" id="KE504123">
    <property type="protein sequence ID" value="EPT05465.1"/>
    <property type="molecule type" value="Genomic_DNA"/>
</dbReference>